<protein>
    <submittedName>
        <fullName evidence="2">Uncharacterized protein</fullName>
    </submittedName>
</protein>
<name>A0A976SXW2_9CAUD</name>
<feature type="region of interest" description="Disordered" evidence="1">
    <location>
        <begin position="45"/>
        <end position="67"/>
    </location>
</feature>
<proteinExistence type="predicted"/>
<sequence>MRNKYPGYCYRCGTFVEKGQGHFERKNGYWRLQHADCAIKYRGTKVQGNGTRPTTERGVNTYGRQEG</sequence>
<organism evidence="2 3">
    <name type="scientific">Enterococcus phage TJE2</name>
    <dbReference type="NCBI Taxonomy" id="2951263"/>
    <lineage>
        <taxon>Viruses</taxon>
        <taxon>Duplodnaviria</taxon>
        <taxon>Heunggongvirae</taxon>
        <taxon>Uroviricota</taxon>
        <taxon>Caudoviricetes</taxon>
        <taxon>Herelleviridae</taxon>
        <taxon>Brockvirinae</taxon>
        <taxon>Schiekvirus</taxon>
        <taxon>Schiekvirus Tje2</taxon>
    </lineage>
</organism>
<evidence type="ECO:0000256" key="1">
    <source>
        <dbReference type="SAM" id="MobiDB-lite"/>
    </source>
</evidence>
<evidence type="ECO:0000313" key="3">
    <source>
        <dbReference type="Proteomes" id="UP001065596"/>
    </source>
</evidence>
<dbReference type="EMBL" id="ON506928">
    <property type="protein sequence ID" value="UVD43128.1"/>
    <property type="molecule type" value="Genomic_DNA"/>
</dbReference>
<keyword evidence="3" id="KW-1185">Reference proteome</keyword>
<accession>A0A976SXW2</accession>
<dbReference type="Proteomes" id="UP001065596">
    <property type="component" value="Segment"/>
</dbReference>
<evidence type="ECO:0000313" key="2">
    <source>
        <dbReference type="EMBL" id="UVD43128.1"/>
    </source>
</evidence>
<reference evidence="2" key="1">
    <citation type="submission" date="2022-05" db="EMBL/GenBank/DDBJ databases">
        <authorList>
            <person name="Enroth T.J."/>
            <person name="Johnson C.N."/>
            <person name="Duerkop B.A."/>
        </authorList>
    </citation>
    <scope>NUCLEOTIDE SEQUENCE</scope>
</reference>